<organism evidence="5 6">
    <name type="scientific">Anaeromassilibacillus senegalensis</name>
    <dbReference type="NCBI Taxonomy" id="1673717"/>
    <lineage>
        <taxon>Bacteria</taxon>
        <taxon>Bacillati</taxon>
        <taxon>Bacillota</taxon>
        <taxon>Clostridia</taxon>
        <taxon>Eubacteriales</taxon>
        <taxon>Acutalibacteraceae</taxon>
        <taxon>Anaeromassilibacillus</taxon>
    </lineage>
</organism>
<evidence type="ECO:0000256" key="3">
    <source>
        <dbReference type="ARBA" id="ARBA00023315"/>
    </source>
</evidence>
<proteinExistence type="inferred from homology"/>
<keyword evidence="6" id="KW-1185">Reference proteome</keyword>
<dbReference type="InterPro" id="IPR028345">
    <property type="entry name" value="Antibiotic_NAT-like"/>
</dbReference>
<evidence type="ECO:0000256" key="2">
    <source>
        <dbReference type="ARBA" id="ARBA00022679"/>
    </source>
</evidence>
<evidence type="ECO:0000256" key="4">
    <source>
        <dbReference type="RuleBase" id="RU365031"/>
    </source>
</evidence>
<comment type="caution">
    <text evidence="5">The sequence shown here is derived from an EMBL/GenBank/DDBJ whole genome shotgun (WGS) entry which is preliminary data.</text>
</comment>
<keyword evidence="2 4" id="KW-0808">Transferase</keyword>
<evidence type="ECO:0000256" key="1">
    <source>
        <dbReference type="ARBA" id="ARBA00006383"/>
    </source>
</evidence>
<comment type="catalytic activity">
    <reaction evidence="4">
        <text>a 2-deoxystreptamine antibiotic + acetyl-CoA = an N(3)-acetyl-2-deoxystreptamine antibiotic + CoA + H(+)</text>
        <dbReference type="Rhea" id="RHEA:12665"/>
        <dbReference type="ChEBI" id="CHEBI:15378"/>
        <dbReference type="ChEBI" id="CHEBI:57287"/>
        <dbReference type="ChEBI" id="CHEBI:57288"/>
        <dbReference type="ChEBI" id="CHEBI:57921"/>
        <dbReference type="ChEBI" id="CHEBI:77452"/>
        <dbReference type="EC" id="2.3.1.81"/>
    </reaction>
</comment>
<comment type="similarity">
    <text evidence="1 4">Belongs to the antibiotic N-acetyltransferase family.</text>
</comment>
<gene>
    <name evidence="5" type="ORF">JQM67_06930</name>
</gene>
<accession>A0ABS9CNG6</accession>
<dbReference type="SUPFAM" id="SSF110710">
    <property type="entry name" value="TTHA0583/YokD-like"/>
    <property type="match status" value="1"/>
</dbReference>
<dbReference type="PANTHER" id="PTHR11104:SF0">
    <property type="entry name" value="SPBETA PROPHAGE-DERIVED AMINOGLYCOSIDE N(3')-ACETYLTRANSFERASE-LIKE PROTEIN YOKD"/>
    <property type="match status" value="1"/>
</dbReference>
<dbReference type="Pfam" id="PF02522">
    <property type="entry name" value="Antibiotic_NAT"/>
    <property type="match status" value="1"/>
</dbReference>
<dbReference type="InterPro" id="IPR003679">
    <property type="entry name" value="Amioglycoside_AcTrfase"/>
</dbReference>
<dbReference type="PANTHER" id="PTHR11104">
    <property type="entry name" value="AMINOGLYCOSIDE N3-ACETYLTRANSFERASE"/>
    <property type="match status" value="1"/>
</dbReference>
<dbReference type="RefSeq" id="WP_235323388.1">
    <property type="nucleotide sequence ID" value="NZ_JAFBIT010000002.1"/>
</dbReference>
<reference evidence="5 6" key="1">
    <citation type="submission" date="2020-12" db="EMBL/GenBank/DDBJ databases">
        <title>Whole genome sequences of gut porcine anaerobes.</title>
        <authorList>
            <person name="Kubasova T."/>
            <person name="Jahodarova E."/>
            <person name="Rychlik I."/>
        </authorList>
    </citation>
    <scope>NUCLEOTIDE SEQUENCE [LARGE SCALE GENOMIC DNA]</scope>
    <source>
        <strain evidence="5 6">An867</strain>
    </source>
</reference>
<evidence type="ECO:0000313" key="6">
    <source>
        <dbReference type="Proteomes" id="UP001299220"/>
    </source>
</evidence>
<keyword evidence="3 4" id="KW-0012">Acyltransferase</keyword>
<keyword evidence="4" id="KW-0046">Antibiotic resistance</keyword>
<sequence length="244" mass="26972">MTEKEMYLEQLRALGIREDDAVLVHSSMKAIGTALSPEEILSVLQAAVGSEGTLLLPGLTYESVTPEHPVFDSRTSVPCIGLLPRTFQTLPGVLRSVHPTHSVCARGRLAETLTAEHILDNTPVGPHSPFMRLADCGGKLLFIGEVVDCCTFMHGLEEIAGVDYVLNRDTTAYIVDGERRDYFAHDFSTVAAQRYSRIKSIPGIKMHTGRLGNAPCYLFDAQDLRERALSLLRLDSHFFVQMNQ</sequence>
<dbReference type="EMBL" id="JAFBIT010000002">
    <property type="protein sequence ID" value="MCF2652330.1"/>
    <property type="molecule type" value="Genomic_DNA"/>
</dbReference>
<evidence type="ECO:0000313" key="5">
    <source>
        <dbReference type="EMBL" id="MCF2652330.1"/>
    </source>
</evidence>
<dbReference type="Proteomes" id="UP001299220">
    <property type="component" value="Unassembled WGS sequence"/>
</dbReference>
<dbReference type="EC" id="2.3.1.-" evidence="4"/>
<protein>
    <recommendedName>
        <fullName evidence="4">Aminoglycoside N(3)-acetyltransferase</fullName>
        <ecNumber evidence="4">2.3.1.-</ecNumber>
    </recommendedName>
</protein>
<name>A0ABS9CNG6_9FIRM</name>